<evidence type="ECO:0000313" key="2">
    <source>
        <dbReference type="EMBL" id="KAK2098446.1"/>
    </source>
</evidence>
<protein>
    <submittedName>
        <fullName evidence="2">Uncharacterized protein</fullName>
    </submittedName>
</protein>
<reference evidence="2 3" key="1">
    <citation type="submission" date="2023-05" db="EMBL/GenBank/DDBJ databases">
        <title>B98-5 Cell Line De Novo Hybrid Assembly: An Optical Mapping Approach.</title>
        <authorList>
            <person name="Kananen K."/>
            <person name="Auerbach J.A."/>
            <person name="Kautto E."/>
            <person name="Blachly J.S."/>
        </authorList>
    </citation>
    <scope>NUCLEOTIDE SEQUENCE [LARGE SCALE GENOMIC DNA]</scope>
    <source>
        <strain evidence="2">B95-8</strain>
        <tissue evidence="2">Cell line</tissue>
    </source>
</reference>
<proteinExistence type="predicted"/>
<feature type="region of interest" description="Disordered" evidence="1">
    <location>
        <begin position="121"/>
        <end position="205"/>
    </location>
</feature>
<feature type="compositionally biased region" description="Basic and acidic residues" evidence="1">
    <location>
        <begin position="123"/>
        <end position="142"/>
    </location>
</feature>
<evidence type="ECO:0000256" key="1">
    <source>
        <dbReference type="SAM" id="MobiDB-lite"/>
    </source>
</evidence>
<organism evidence="2 3">
    <name type="scientific">Saguinus oedipus</name>
    <name type="common">Cotton-top tamarin</name>
    <name type="synonym">Oedipomidas oedipus</name>
    <dbReference type="NCBI Taxonomy" id="9490"/>
    <lineage>
        <taxon>Eukaryota</taxon>
        <taxon>Metazoa</taxon>
        <taxon>Chordata</taxon>
        <taxon>Craniata</taxon>
        <taxon>Vertebrata</taxon>
        <taxon>Euteleostomi</taxon>
        <taxon>Mammalia</taxon>
        <taxon>Eutheria</taxon>
        <taxon>Euarchontoglires</taxon>
        <taxon>Primates</taxon>
        <taxon>Haplorrhini</taxon>
        <taxon>Platyrrhini</taxon>
        <taxon>Cebidae</taxon>
        <taxon>Callitrichinae</taxon>
        <taxon>Saguinus</taxon>
    </lineage>
</organism>
<dbReference type="EMBL" id="JASSZA010000011">
    <property type="protein sequence ID" value="KAK2098446.1"/>
    <property type="molecule type" value="Genomic_DNA"/>
</dbReference>
<feature type="compositionally biased region" description="Polar residues" evidence="1">
    <location>
        <begin position="189"/>
        <end position="199"/>
    </location>
</feature>
<evidence type="ECO:0000313" key="3">
    <source>
        <dbReference type="Proteomes" id="UP001266305"/>
    </source>
</evidence>
<comment type="caution">
    <text evidence="2">The sequence shown here is derived from an EMBL/GenBank/DDBJ whole genome shotgun (WGS) entry which is preliminary data.</text>
</comment>
<name>A0ABQ9UMZ4_SAGOE</name>
<feature type="compositionally biased region" description="Basic and acidic residues" evidence="1">
    <location>
        <begin position="178"/>
        <end position="188"/>
    </location>
</feature>
<keyword evidence="3" id="KW-1185">Reference proteome</keyword>
<sequence length="205" mass="22255">MGMPDRLPNLASASASLLWSPLTSHACWALANSQEAIAWGLEPGSRSLAKRLMPWEGCSQQWPLRESAGHCPELPMLCIHALFHAEEILRCHPEGSDATRDALLADPLLGSASFGTAKSLLNKKSDGGVKPAEKRLEKSAKEMEEEQTGGGRIDISSNSSSSRNAEDQSWADRSLGARNEKERTKQDVRNSTFPGSPESQGFDHC</sequence>
<gene>
    <name evidence="2" type="ORF">P7K49_023897</name>
</gene>
<accession>A0ABQ9UMZ4</accession>
<dbReference type="Proteomes" id="UP001266305">
    <property type="component" value="Unassembled WGS sequence"/>
</dbReference>